<feature type="domain" description="RNase H type-1" evidence="1">
    <location>
        <begin position="247"/>
        <end position="326"/>
    </location>
</feature>
<dbReference type="Pfam" id="PF13456">
    <property type="entry name" value="RVT_3"/>
    <property type="match status" value="1"/>
</dbReference>
<proteinExistence type="predicted"/>
<accession>A0A2N9E1G9</accession>
<dbReference type="EMBL" id="OIVN01000022">
    <property type="protein sequence ID" value="SPC72727.1"/>
    <property type="molecule type" value="Genomic_DNA"/>
</dbReference>
<dbReference type="CDD" id="cd06222">
    <property type="entry name" value="RNase_H_like"/>
    <property type="match status" value="1"/>
</dbReference>
<evidence type="ECO:0000259" key="2">
    <source>
        <dbReference type="Pfam" id="PF13966"/>
    </source>
</evidence>
<dbReference type="Gene3D" id="3.30.420.10">
    <property type="entry name" value="Ribonuclease H-like superfamily/Ribonuclease H"/>
    <property type="match status" value="1"/>
</dbReference>
<dbReference type="InterPro" id="IPR052929">
    <property type="entry name" value="RNase_H-like_EbsB-rel"/>
</dbReference>
<evidence type="ECO:0000259" key="1">
    <source>
        <dbReference type="Pfam" id="PF13456"/>
    </source>
</evidence>
<protein>
    <recommendedName>
        <fullName evidence="4">RNase H type-1 domain-containing protein</fullName>
    </recommendedName>
</protein>
<dbReference type="InterPro" id="IPR026960">
    <property type="entry name" value="RVT-Znf"/>
</dbReference>
<dbReference type="InterPro" id="IPR044730">
    <property type="entry name" value="RNase_H-like_dom_plant"/>
</dbReference>
<dbReference type="InterPro" id="IPR002156">
    <property type="entry name" value="RNaseH_domain"/>
</dbReference>
<dbReference type="AlphaFoldDB" id="A0A2N9E1G9"/>
<dbReference type="InterPro" id="IPR012337">
    <property type="entry name" value="RNaseH-like_sf"/>
</dbReference>
<dbReference type="SUPFAM" id="SSF53098">
    <property type="entry name" value="Ribonuclease H-like"/>
    <property type="match status" value="1"/>
</dbReference>
<evidence type="ECO:0000313" key="3">
    <source>
        <dbReference type="EMBL" id="SPC72727.1"/>
    </source>
</evidence>
<dbReference type="PANTHER" id="PTHR47074:SF48">
    <property type="entry name" value="POLYNUCLEOTIDYL TRANSFERASE, RIBONUCLEASE H-LIKE SUPERFAMILY PROTEIN"/>
    <property type="match status" value="1"/>
</dbReference>
<dbReference type="GO" id="GO:0004523">
    <property type="term" value="F:RNA-DNA hybrid ribonuclease activity"/>
    <property type="evidence" value="ECO:0007669"/>
    <property type="project" value="InterPro"/>
</dbReference>
<evidence type="ECO:0008006" key="4">
    <source>
        <dbReference type="Google" id="ProtNLM"/>
    </source>
</evidence>
<feature type="domain" description="Reverse transcriptase zinc-binding" evidence="2">
    <location>
        <begin position="111"/>
        <end position="168"/>
    </location>
</feature>
<organism evidence="3">
    <name type="scientific">Fagus sylvatica</name>
    <name type="common">Beechnut</name>
    <dbReference type="NCBI Taxonomy" id="28930"/>
    <lineage>
        <taxon>Eukaryota</taxon>
        <taxon>Viridiplantae</taxon>
        <taxon>Streptophyta</taxon>
        <taxon>Embryophyta</taxon>
        <taxon>Tracheophyta</taxon>
        <taxon>Spermatophyta</taxon>
        <taxon>Magnoliopsida</taxon>
        <taxon>eudicotyledons</taxon>
        <taxon>Gunneridae</taxon>
        <taxon>Pentapetalae</taxon>
        <taxon>rosids</taxon>
        <taxon>fabids</taxon>
        <taxon>Fagales</taxon>
        <taxon>Fagaceae</taxon>
        <taxon>Fagus</taxon>
    </lineage>
</organism>
<dbReference type="Pfam" id="PF13966">
    <property type="entry name" value="zf-RVT"/>
    <property type="match status" value="1"/>
</dbReference>
<dbReference type="InterPro" id="IPR036397">
    <property type="entry name" value="RNaseH_sf"/>
</dbReference>
<name>A0A2N9E1G9_FAGSY</name>
<sequence length="341" mass="38034">MLATTTREQDHHGLRWSLLLHIIGRGLERINLLFIWSAATEKPSPGGSRSVRGKCPAIKWSTAPGVINYTQMLDAFSRIGTWPNRAEIFGIHSILSVKSAYHLLAPCTLLIPHKVRHFLWRACVEGLPTKVNQKRRTIIEQGVCDSCGGWDETALHALWEYNGVKKIWQESPMLKQTTIQGVALWDLRNKTFHEPLISQTHRLPFSAIDKLREFQSTQASHAQHNPQPRNAFVRRWTPPKGGLFKVNVDGAVFLDTNESGIGVIVRDGAGEVIGVLCEKVAQALGAAEMEALAVRRALKFACEIGISDIEFEGDALTIISAMNDQRDLFCLLVTSSMRPRS</sequence>
<dbReference type="GO" id="GO:0003676">
    <property type="term" value="F:nucleic acid binding"/>
    <property type="evidence" value="ECO:0007669"/>
    <property type="project" value="InterPro"/>
</dbReference>
<gene>
    <name evidence="3" type="ORF">FSB_LOCUS609</name>
</gene>
<reference evidence="3" key="1">
    <citation type="submission" date="2018-02" db="EMBL/GenBank/DDBJ databases">
        <authorList>
            <person name="Cohen D.B."/>
            <person name="Kent A.D."/>
        </authorList>
    </citation>
    <scope>NUCLEOTIDE SEQUENCE</scope>
</reference>
<dbReference type="PANTHER" id="PTHR47074">
    <property type="entry name" value="BNAC02G40300D PROTEIN"/>
    <property type="match status" value="1"/>
</dbReference>